<name>A0AA41XJX0_9MICO</name>
<accession>A0AA41XJX0</accession>
<keyword evidence="1" id="KW-1133">Transmembrane helix</keyword>
<reference evidence="2" key="1">
    <citation type="submission" date="2022-08" db="EMBL/GenBank/DDBJ databases">
        <authorList>
            <person name="Deng Y."/>
            <person name="Han X.-F."/>
            <person name="Zhang Y.-Q."/>
        </authorList>
    </citation>
    <scope>NUCLEOTIDE SEQUENCE</scope>
    <source>
        <strain evidence="2">CPCC 203407</strain>
    </source>
</reference>
<dbReference type="Proteomes" id="UP001165587">
    <property type="component" value="Unassembled WGS sequence"/>
</dbReference>
<feature type="transmembrane region" description="Helical" evidence="1">
    <location>
        <begin position="65"/>
        <end position="85"/>
    </location>
</feature>
<comment type="caution">
    <text evidence="2">The sequence shown here is derived from an EMBL/GenBank/DDBJ whole genome shotgun (WGS) entry which is preliminary data.</text>
</comment>
<dbReference type="RefSeq" id="WP_259531066.1">
    <property type="nucleotide sequence ID" value="NZ_JANLCK010000017.1"/>
</dbReference>
<keyword evidence="1" id="KW-0472">Membrane</keyword>
<proteinExistence type="predicted"/>
<organism evidence="2 3">
    <name type="scientific">Herbiconiux oxytropis</name>
    <dbReference type="NCBI Taxonomy" id="2970915"/>
    <lineage>
        <taxon>Bacteria</taxon>
        <taxon>Bacillati</taxon>
        <taxon>Actinomycetota</taxon>
        <taxon>Actinomycetes</taxon>
        <taxon>Micrococcales</taxon>
        <taxon>Microbacteriaceae</taxon>
        <taxon>Herbiconiux</taxon>
    </lineage>
</organism>
<sequence length="157" mass="16847">MESDSDTPEPRPDGHAAREALSALDADRQVLADRIRTPAWYHPLLALLTALLIGSPGAGMPGQSVLVVFGSLGIVFLSLAYQRITGLTVTRMPGPRTLVAAVLLCVTVVLLLGVSFTLAATGHRAWVWLTAAGAFAAMWIGGRLCDRLFDRELRRGR</sequence>
<feature type="transmembrane region" description="Helical" evidence="1">
    <location>
        <begin position="39"/>
        <end position="59"/>
    </location>
</feature>
<feature type="transmembrane region" description="Helical" evidence="1">
    <location>
        <begin position="97"/>
        <end position="119"/>
    </location>
</feature>
<gene>
    <name evidence="2" type="ORF">N1028_18865</name>
</gene>
<evidence type="ECO:0000313" key="2">
    <source>
        <dbReference type="EMBL" id="MCS5727965.1"/>
    </source>
</evidence>
<keyword evidence="1" id="KW-0812">Transmembrane</keyword>
<dbReference type="AlphaFoldDB" id="A0AA41XJX0"/>
<protein>
    <submittedName>
        <fullName evidence="2">Uncharacterized protein</fullName>
    </submittedName>
</protein>
<feature type="transmembrane region" description="Helical" evidence="1">
    <location>
        <begin position="125"/>
        <end position="145"/>
    </location>
</feature>
<keyword evidence="3" id="KW-1185">Reference proteome</keyword>
<evidence type="ECO:0000313" key="3">
    <source>
        <dbReference type="Proteomes" id="UP001165587"/>
    </source>
</evidence>
<dbReference type="EMBL" id="JANLCK010000017">
    <property type="protein sequence ID" value="MCS5727965.1"/>
    <property type="molecule type" value="Genomic_DNA"/>
</dbReference>
<evidence type="ECO:0000256" key="1">
    <source>
        <dbReference type="SAM" id="Phobius"/>
    </source>
</evidence>